<accession>A0ABQ2QVR3</accession>
<reference evidence="3" key="1">
    <citation type="journal article" date="2019" name="Int. J. Syst. Evol. Microbiol.">
        <title>The Global Catalogue of Microorganisms (GCM) 10K type strain sequencing project: providing services to taxonomists for standard genome sequencing and annotation.</title>
        <authorList>
            <consortium name="The Broad Institute Genomics Platform"/>
            <consortium name="The Broad Institute Genome Sequencing Center for Infectious Disease"/>
            <person name="Wu L."/>
            <person name="Ma J."/>
        </authorList>
    </citation>
    <scope>NUCLEOTIDE SEQUENCE [LARGE SCALE GENOMIC DNA]</scope>
    <source>
        <strain evidence="3">JCM 3115</strain>
    </source>
</reference>
<keyword evidence="3" id="KW-1185">Reference proteome</keyword>
<feature type="region of interest" description="Disordered" evidence="1">
    <location>
        <begin position="1"/>
        <end position="23"/>
    </location>
</feature>
<name>A0ABQ2QVR3_9ACTN</name>
<gene>
    <name evidence="2" type="ORF">GCM10010140_28500</name>
</gene>
<comment type="caution">
    <text evidence="2">The sequence shown here is derived from an EMBL/GenBank/DDBJ whole genome shotgun (WGS) entry which is preliminary data.</text>
</comment>
<organism evidence="2 3">
    <name type="scientific">Streptosporangium pseudovulgare</name>
    <dbReference type="NCBI Taxonomy" id="35765"/>
    <lineage>
        <taxon>Bacteria</taxon>
        <taxon>Bacillati</taxon>
        <taxon>Actinomycetota</taxon>
        <taxon>Actinomycetes</taxon>
        <taxon>Streptosporangiales</taxon>
        <taxon>Streptosporangiaceae</taxon>
        <taxon>Streptosporangium</taxon>
    </lineage>
</organism>
<protein>
    <recommendedName>
        <fullName evidence="4">Peptidase M15A C-terminal domain-containing protein</fullName>
    </recommendedName>
</protein>
<evidence type="ECO:0000256" key="1">
    <source>
        <dbReference type="SAM" id="MobiDB-lite"/>
    </source>
</evidence>
<evidence type="ECO:0000313" key="2">
    <source>
        <dbReference type="EMBL" id="GGP96876.1"/>
    </source>
</evidence>
<sequence length="183" mass="19315">MAKPAAAAKPVTGSGRVPAAKPAAEVKPAAGTEAASVSTASAKAARALPVRLTQAQAAHRLKRSGLSWKSTGGCVDRTIGQCTSLDTVRRTTVASVIALKRASGCPIVITGGTEVGHAPGRYSHAKGYKLDIQPNSCVNDHIIRHYPFDGIRDDGAPLYRAPNALYARELDHWDILFFDTRTS</sequence>
<dbReference type="EMBL" id="BMQJ01000006">
    <property type="protein sequence ID" value="GGP96876.1"/>
    <property type="molecule type" value="Genomic_DNA"/>
</dbReference>
<evidence type="ECO:0000313" key="3">
    <source>
        <dbReference type="Proteomes" id="UP000611554"/>
    </source>
</evidence>
<dbReference type="Proteomes" id="UP000611554">
    <property type="component" value="Unassembled WGS sequence"/>
</dbReference>
<evidence type="ECO:0008006" key="4">
    <source>
        <dbReference type="Google" id="ProtNLM"/>
    </source>
</evidence>
<proteinExistence type="predicted"/>